<reference evidence="10" key="1">
    <citation type="submission" date="2022-08" db="EMBL/GenBank/DDBJ databases">
        <title>Genome sequencing of akame (Lates japonicus).</title>
        <authorList>
            <person name="Hashiguchi Y."/>
            <person name="Takahashi H."/>
        </authorList>
    </citation>
    <scope>NUCLEOTIDE SEQUENCE</scope>
    <source>
        <strain evidence="10">Kochi</strain>
    </source>
</reference>
<dbReference type="InterPro" id="IPR042185">
    <property type="entry name" value="Serpin_sf_2"/>
</dbReference>
<dbReference type="Pfam" id="PF00079">
    <property type="entry name" value="Serpin"/>
    <property type="match status" value="3"/>
</dbReference>
<feature type="domain" description="Serpin" evidence="9">
    <location>
        <begin position="1"/>
        <end position="280"/>
    </location>
</feature>
<protein>
    <recommendedName>
        <fullName evidence="8">Serpin B6</fullName>
    </recommendedName>
</protein>
<evidence type="ECO:0000256" key="7">
    <source>
        <dbReference type="ARBA" id="ARBA00038828"/>
    </source>
</evidence>
<dbReference type="GO" id="GO:0005615">
    <property type="term" value="C:extracellular space"/>
    <property type="evidence" value="ECO:0007669"/>
    <property type="project" value="InterPro"/>
</dbReference>
<gene>
    <name evidence="10" type="ORF">AKAME5_000757500</name>
</gene>
<dbReference type="Gene3D" id="2.30.39.10">
    <property type="entry name" value="Alpha-1-antitrypsin, domain 1"/>
    <property type="match status" value="4"/>
</dbReference>
<keyword evidence="6" id="KW-0007">Acetylation</keyword>
<evidence type="ECO:0000313" key="11">
    <source>
        <dbReference type="Proteomes" id="UP001279410"/>
    </source>
</evidence>
<comment type="subunit">
    <text evidence="7">Forms a complex with the monomeric form of beta-tryptase.</text>
</comment>
<comment type="caution">
    <text evidence="10">The sequence shown here is derived from an EMBL/GenBank/DDBJ whole genome shotgun (WGS) entry which is preliminary data.</text>
</comment>
<dbReference type="GO" id="GO:0004867">
    <property type="term" value="F:serine-type endopeptidase inhibitor activity"/>
    <property type="evidence" value="ECO:0007669"/>
    <property type="project" value="UniProtKB-KW"/>
</dbReference>
<keyword evidence="3" id="KW-0963">Cytoplasm</keyword>
<dbReference type="SMART" id="SM00093">
    <property type="entry name" value="SERPIN"/>
    <property type="match status" value="1"/>
</dbReference>
<evidence type="ECO:0000256" key="6">
    <source>
        <dbReference type="ARBA" id="ARBA00022990"/>
    </source>
</evidence>
<keyword evidence="11" id="KW-1185">Reference proteome</keyword>
<dbReference type="InterPro" id="IPR023796">
    <property type="entry name" value="Serpin_dom"/>
</dbReference>
<dbReference type="GO" id="GO:0005737">
    <property type="term" value="C:cytoplasm"/>
    <property type="evidence" value="ECO:0007669"/>
    <property type="project" value="UniProtKB-SubCell"/>
</dbReference>
<dbReference type="Proteomes" id="UP001279410">
    <property type="component" value="Unassembled WGS sequence"/>
</dbReference>
<dbReference type="Gene3D" id="3.30.497.10">
    <property type="entry name" value="Antithrombin, subunit I, domain 2"/>
    <property type="match status" value="2"/>
</dbReference>
<evidence type="ECO:0000256" key="2">
    <source>
        <dbReference type="ARBA" id="ARBA00006426"/>
    </source>
</evidence>
<dbReference type="EMBL" id="BRZM01000020">
    <property type="protein sequence ID" value="GLD55025.1"/>
    <property type="molecule type" value="Genomic_DNA"/>
</dbReference>
<dbReference type="InterPro" id="IPR000215">
    <property type="entry name" value="Serpin_fam"/>
</dbReference>
<sequence length="525" mass="59239">MTINSTKKLYNAELESVDFKTSSEAARVNINSWVEKQTQGKIRDILAKGVLDEDSRLVLVNAMYFKGTWDKKFKRIDTYDATFRLNKSDTKPVKMMNKTTPFPLASIPEANCQILEMPYKGKELSMLIFLPNEIEDDTTGLEKLEKQLTYEKFVEWTRPDVMSEVEVDVKLPQLKLEETYDLKGVLKNMGMVDAFDDQKSDFSGMSGTKDLILSKVIHKTHVEVNEEGTEAAAATGACFRLLSGHMYFNLAHFIADHPFLFFIRHNTTMSVLFVGRFCSPVVSDSCNPHGGYAVWFEPETSEPLKSHIGQSLLYSQGTVSDNTMASSAPLSKANTTFSLDLFRKLSDNDNTANVFFSPFSISSALAMVMLGARGNTATQMSESDTKPVKMMNKTTPFPLASIPEANCQILEMPTQGKELNMLISTNEIEMRKLPQVWKLEKQPMRNLRIRTEDLILSKFIPQDSCGGEREELGLLLLPWALVSVFLSGRMYFNLAHFIADHPFLFFIRHNTTMSVLFAGRFCSPV</sequence>
<name>A0AAD3MK73_LATJO</name>
<evidence type="ECO:0000259" key="9">
    <source>
        <dbReference type="SMART" id="SM00093"/>
    </source>
</evidence>
<evidence type="ECO:0000256" key="1">
    <source>
        <dbReference type="ARBA" id="ARBA00004496"/>
    </source>
</evidence>
<accession>A0AAD3MK73</accession>
<keyword evidence="4" id="KW-0646">Protease inhibitor</keyword>
<evidence type="ECO:0000256" key="4">
    <source>
        <dbReference type="ARBA" id="ARBA00022690"/>
    </source>
</evidence>
<comment type="similarity">
    <text evidence="2">Belongs to the serpin family. Ov-serpin subfamily.</text>
</comment>
<dbReference type="AlphaFoldDB" id="A0AAD3MK73"/>
<dbReference type="FunFam" id="2.30.39.10:FF:000014">
    <property type="entry name" value="Serpin family B member 9"/>
    <property type="match status" value="1"/>
</dbReference>
<dbReference type="SUPFAM" id="SSF56574">
    <property type="entry name" value="Serpins"/>
    <property type="match status" value="2"/>
</dbReference>
<organism evidence="10 11">
    <name type="scientific">Lates japonicus</name>
    <name type="common">Japanese lates</name>
    <dbReference type="NCBI Taxonomy" id="270547"/>
    <lineage>
        <taxon>Eukaryota</taxon>
        <taxon>Metazoa</taxon>
        <taxon>Chordata</taxon>
        <taxon>Craniata</taxon>
        <taxon>Vertebrata</taxon>
        <taxon>Euteleostomi</taxon>
        <taxon>Actinopterygii</taxon>
        <taxon>Neopterygii</taxon>
        <taxon>Teleostei</taxon>
        <taxon>Neoteleostei</taxon>
        <taxon>Acanthomorphata</taxon>
        <taxon>Carangaria</taxon>
        <taxon>Carangaria incertae sedis</taxon>
        <taxon>Centropomidae</taxon>
        <taxon>Lates</taxon>
    </lineage>
</organism>
<dbReference type="InterPro" id="IPR042178">
    <property type="entry name" value="Serpin_sf_1"/>
</dbReference>
<keyword evidence="5" id="KW-0722">Serine protease inhibitor</keyword>
<evidence type="ECO:0000313" key="10">
    <source>
        <dbReference type="EMBL" id="GLD55025.1"/>
    </source>
</evidence>
<dbReference type="PANTHER" id="PTHR11461">
    <property type="entry name" value="SERINE PROTEASE INHIBITOR, SERPIN"/>
    <property type="match status" value="1"/>
</dbReference>
<dbReference type="InterPro" id="IPR036186">
    <property type="entry name" value="Serpin_sf"/>
</dbReference>
<evidence type="ECO:0000256" key="5">
    <source>
        <dbReference type="ARBA" id="ARBA00022900"/>
    </source>
</evidence>
<evidence type="ECO:0000256" key="8">
    <source>
        <dbReference type="ARBA" id="ARBA00039202"/>
    </source>
</evidence>
<dbReference type="InterPro" id="IPR023795">
    <property type="entry name" value="Serpin_CS"/>
</dbReference>
<dbReference type="PROSITE" id="PS00284">
    <property type="entry name" value="SERPIN"/>
    <property type="match status" value="2"/>
</dbReference>
<comment type="subcellular location">
    <subcellularLocation>
        <location evidence="1">Cytoplasm</location>
    </subcellularLocation>
</comment>
<dbReference type="PANTHER" id="PTHR11461:SF204">
    <property type="entry name" value="SERPIN B6"/>
    <property type="match status" value="1"/>
</dbReference>
<evidence type="ECO:0000256" key="3">
    <source>
        <dbReference type="ARBA" id="ARBA00022490"/>
    </source>
</evidence>
<dbReference type="Gene3D" id="1.10.287.580">
    <property type="entry name" value="Helix hairpin bin"/>
    <property type="match status" value="1"/>
</dbReference>
<proteinExistence type="inferred from homology"/>